<proteinExistence type="predicted"/>
<dbReference type="AlphaFoldDB" id="A0A5N5WHQ3"/>
<protein>
    <submittedName>
        <fullName evidence="1">Uncharacterized protein</fullName>
    </submittedName>
</protein>
<accession>A0A5N5WHQ3</accession>
<keyword evidence="2" id="KW-1185">Reference proteome</keyword>
<dbReference type="Proteomes" id="UP000326565">
    <property type="component" value="Unassembled WGS sequence"/>
</dbReference>
<sequence length="105" mass="11799">MSQKQQGKATWPQLSDHRHLNIHANAIALLNDAKQLKQVQEAVLHGPPKSVFHQFLNAAIELAKKITDVPSLDVVTKDLKKIKESIQNQSKQHIQLIKAVNVIEN</sequence>
<dbReference type="OrthoDB" id="4506733at2759"/>
<evidence type="ECO:0000313" key="2">
    <source>
        <dbReference type="Proteomes" id="UP000326565"/>
    </source>
</evidence>
<organism evidence="1 2">
    <name type="scientific">Aspergillus leporis</name>
    <dbReference type="NCBI Taxonomy" id="41062"/>
    <lineage>
        <taxon>Eukaryota</taxon>
        <taxon>Fungi</taxon>
        <taxon>Dikarya</taxon>
        <taxon>Ascomycota</taxon>
        <taxon>Pezizomycotina</taxon>
        <taxon>Eurotiomycetes</taxon>
        <taxon>Eurotiomycetidae</taxon>
        <taxon>Eurotiales</taxon>
        <taxon>Aspergillaceae</taxon>
        <taxon>Aspergillus</taxon>
        <taxon>Aspergillus subgen. Circumdati</taxon>
    </lineage>
</organism>
<gene>
    <name evidence="1" type="ORF">BDV29DRAFT_76488</name>
</gene>
<evidence type="ECO:0000313" key="1">
    <source>
        <dbReference type="EMBL" id="KAB8068023.1"/>
    </source>
</evidence>
<reference evidence="1 2" key="1">
    <citation type="submission" date="2019-04" db="EMBL/GenBank/DDBJ databases">
        <title>Friends and foes A comparative genomics study of 23 Aspergillus species from section Flavi.</title>
        <authorList>
            <consortium name="DOE Joint Genome Institute"/>
            <person name="Kjaerbolling I."/>
            <person name="Vesth T."/>
            <person name="Frisvad J.C."/>
            <person name="Nybo J.L."/>
            <person name="Theobald S."/>
            <person name="Kildgaard S."/>
            <person name="Isbrandt T."/>
            <person name="Kuo A."/>
            <person name="Sato A."/>
            <person name="Lyhne E.K."/>
            <person name="Kogle M.E."/>
            <person name="Wiebenga A."/>
            <person name="Kun R.S."/>
            <person name="Lubbers R.J."/>
            <person name="Makela M.R."/>
            <person name="Barry K."/>
            <person name="Chovatia M."/>
            <person name="Clum A."/>
            <person name="Daum C."/>
            <person name="Haridas S."/>
            <person name="He G."/>
            <person name="LaButti K."/>
            <person name="Lipzen A."/>
            <person name="Mondo S."/>
            <person name="Riley R."/>
            <person name="Salamov A."/>
            <person name="Simmons B.A."/>
            <person name="Magnuson J.K."/>
            <person name="Henrissat B."/>
            <person name="Mortensen U.H."/>
            <person name="Larsen T.O."/>
            <person name="Devries R.P."/>
            <person name="Grigoriev I.V."/>
            <person name="Machida M."/>
            <person name="Baker S.E."/>
            <person name="Andersen M.R."/>
        </authorList>
    </citation>
    <scope>NUCLEOTIDE SEQUENCE [LARGE SCALE GENOMIC DNA]</scope>
    <source>
        <strain evidence="1 2">CBS 151.66</strain>
    </source>
</reference>
<name>A0A5N5WHQ3_9EURO</name>
<dbReference type="EMBL" id="ML732422">
    <property type="protein sequence ID" value="KAB8068023.1"/>
    <property type="molecule type" value="Genomic_DNA"/>
</dbReference>